<dbReference type="GeneID" id="19135121"/>
<sequence length="176" mass="20399">MARWSQDGFIHSRPSKKKDKTYEGKHGHSNHSSPHPTKFVCHRPSIASEQSTIETNIHVIHKVTLKIKPSQRNVTFPINYPNSPLASYFLRTNTSTNNKVIIPMHVTVRLNHRCRHTHKNNTRVTNYSPPLFFFPSKPLQSENKPPNTIEMQHAFIVVPSFYLFFCTYNTISSEQM</sequence>
<dbReference type="AlphaFoldDB" id="M2SST7"/>
<reference evidence="2 3" key="1">
    <citation type="journal article" date="2012" name="PLoS Pathog.">
        <title>Diverse lifestyles and strategies of plant pathogenesis encoded in the genomes of eighteen Dothideomycetes fungi.</title>
        <authorList>
            <person name="Ohm R.A."/>
            <person name="Feau N."/>
            <person name="Henrissat B."/>
            <person name="Schoch C.L."/>
            <person name="Horwitz B.A."/>
            <person name="Barry K.W."/>
            <person name="Condon B.J."/>
            <person name="Copeland A.C."/>
            <person name="Dhillon B."/>
            <person name="Glaser F."/>
            <person name="Hesse C.N."/>
            <person name="Kosti I."/>
            <person name="LaButti K."/>
            <person name="Lindquist E.A."/>
            <person name="Lucas S."/>
            <person name="Salamov A.A."/>
            <person name="Bradshaw R.E."/>
            <person name="Ciuffetti L."/>
            <person name="Hamelin R.C."/>
            <person name="Kema G.H.J."/>
            <person name="Lawrence C."/>
            <person name="Scott J.A."/>
            <person name="Spatafora J.W."/>
            <person name="Turgeon B.G."/>
            <person name="de Wit P.J.G.M."/>
            <person name="Zhong S."/>
            <person name="Goodwin S.B."/>
            <person name="Grigoriev I.V."/>
        </authorList>
    </citation>
    <scope>NUCLEOTIDE SEQUENCE [LARGE SCALE GENOMIC DNA]</scope>
    <source>
        <strain evidence="3">ND90Pr / ATCC 201652</strain>
    </source>
</reference>
<reference evidence="3" key="2">
    <citation type="journal article" date="2013" name="PLoS Genet.">
        <title>Comparative genome structure, secondary metabolite, and effector coding capacity across Cochliobolus pathogens.</title>
        <authorList>
            <person name="Condon B.J."/>
            <person name="Leng Y."/>
            <person name="Wu D."/>
            <person name="Bushley K.E."/>
            <person name="Ohm R.A."/>
            <person name="Otillar R."/>
            <person name="Martin J."/>
            <person name="Schackwitz W."/>
            <person name="Grimwood J."/>
            <person name="MohdZainudin N."/>
            <person name="Xue C."/>
            <person name="Wang R."/>
            <person name="Manning V.A."/>
            <person name="Dhillon B."/>
            <person name="Tu Z.J."/>
            <person name="Steffenson B.J."/>
            <person name="Salamov A."/>
            <person name="Sun H."/>
            <person name="Lowry S."/>
            <person name="LaButti K."/>
            <person name="Han J."/>
            <person name="Copeland A."/>
            <person name="Lindquist E."/>
            <person name="Barry K."/>
            <person name="Schmutz J."/>
            <person name="Baker S.E."/>
            <person name="Ciuffetti L.M."/>
            <person name="Grigoriev I.V."/>
            <person name="Zhong S."/>
            <person name="Turgeon B.G."/>
        </authorList>
    </citation>
    <scope>NUCLEOTIDE SEQUENCE [LARGE SCALE GENOMIC DNA]</scope>
    <source>
        <strain evidence="3">ND90Pr / ATCC 201652</strain>
    </source>
</reference>
<dbReference type="RefSeq" id="XP_007704171.1">
    <property type="nucleotide sequence ID" value="XM_007705981.1"/>
</dbReference>
<name>M2SST7_COCSN</name>
<evidence type="ECO:0000313" key="2">
    <source>
        <dbReference type="EMBL" id="EMD59867.1"/>
    </source>
</evidence>
<accession>M2SST7</accession>
<evidence type="ECO:0000313" key="3">
    <source>
        <dbReference type="Proteomes" id="UP000016934"/>
    </source>
</evidence>
<evidence type="ECO:0000256" key="1">
    <source>
        <dbReference type="SAM" id="MobiDB-lite"/>
    </source>
</evidence>
<proteinExistence type="predicted"/>
<protein>
    <submittedName>
        <fullName evidence="2">Uncharacterized protein</fullName>
    </submittedName>
</protein>
<dbReference type="EMBL" id="KB445651">
    <property type="protein sequence ID" value="EMD59867.1"/>
    <property type="molecule type" value="Genomic_DNA"/>
</dbReference>
<dbReference type="Proteomes" id="UP000016934">
    <property type="component" value="Unassembled WGS sequence"/>
</dbReference>
<keyword evidence="3" id="KW-1185">Reference proteome</keyword>
<dbReference type="HOGENOM" id="CLU_1525012_0_0_1"/>
<gene>
    <name evidence="2" type="ORF">COCSADRAFT_246326</name>
</gene>
<feature type="region of interest" description="Disordered" evidence="1">
    <location>
        <begin position="1"/>
        <end position="38"/>
    </location>
</feature>
<organism evidence="2 3">
    <name type="scientific">Cochliobolus sativus (strain ND90Pr / ATCC 201652)</name>
    <name type="common">Common root rot and spot blotch fungus</name>
    <name type="synonym">Bipolaris sorokiniana</name>
    <dbReference type="NCBI Taxonomy" id="665912"/>
    <lineage>
        <taxon>Eukaryota</taxon>
        <taxon>Fungi</taxon>
        <taxon>Dikarya</taxon>
        <taxon>Ascomycota</taxon>
        <taxon>Pezizomycotina</taxon>
        <taxon>Dothideomycetes</taxon>
        <taxon>Pleosporomycetidae</taxon>
        <taxon>Pleosporales</taxon>
        <taxon>Pleosporineae</taxon>
        <taxon>Pleosporaceae</taxon>
        <taxon>Bipolaris</taxon>
    </lineage>
</organism>
<dbReference type="KEGG" id="bsc:COCSADRAFT_246326"/>